<sequence>MSSTILETDRLRLRELCEADAPFILELLNDPTFIQNIVDKGVRNIDQACDYINNGPIKSYQQNGFGLYLTELKKEKAPIGMCGLVKRDGLEHPDIGYALLPAFWSKGYAYESAAAMLEYAKTVLQLPRVVGITNPENVASVRILEKIGLKFERIINLGNDMPDTKYYS</sequence>
<dbReference type="InterPro" id="IPR016181">
    <property type="entry name" value="Acyl_CoA_acyltransferase"/>
</dbReference>
<reference evidence="3" key="1">
    <citation type="journal article" date="2019" name="Int. J. Syst. Evol. Microbiol.">
        <title>The Global Catalogue of Microorganisms (GCM) 10K type strain sequencing project: providing services to taxonomists for standard genome sequencing and annotation.</title>
        <authorList>
            <consortium name="The Broad Institute Genomics Platform"/>
            <consortium name="The Broad Institute Genome Sequencing Center for Infectious Disease"/>
            <person name="Wu L."/>
            <person name="Ma J."/>
        </authorList>
    </citation>
    <scope>NUCLEOTIDE SEQUENCE [LARGE SCALE GENOMIC DNA]</scope>
    <source>
        <strain evidence="3">CGMCC 4.7192</strain>
    </source>
</reference>
<dbReference type="Proteomes" id="UP001597294">
    <property type="component" value="Unassembled WGS sequence"/>
</dbReference>
<feature type="domain" description="N-acetyltransferase" evidence="1">
    <location>
        <begin position="11"/>
        <end position="168"/>
    </location>
</feature>
<dbReference type="EMBL" id="JBHUII010000001">
    <property type="protein sequence ID" value="MFD2204284.1"/>
    <property type="molecule type" value="Genomic_DNA"/>
</dbReference>
<accession>A0ABW5BGS5</accession>
<evidence type="ECO:0000259" key="1">
    <source>
        <dbReference type="PROSITE" id="PS51186"/>
    </source>
</evidence>
<keyword evidence="2" id="KW-0808">Transferase</keyword>
<evidence type="ECO:0000313" key="3">
    <source>
        <dbReference type="Proteomes" id="UP001597294"/>
    </source>
</evidence>
<proteinExistence type="predicted"/>
<dbReference type="SUPFAM" id="SSF55729">
    <property type="entry name" value="Acyl-CoA N-acyltransferases (Nat)"/>
    <property type="match status" value="1"/>
</dbReference>
<comment type="caution">
    <text evidence="2">The sequence shown here is derived from an EMBL/GenBank/DDBJ whole genome shotgun (WGS) entry which is preliminary data.</text>
</comment>
<dbReference type="PROSITE" id="PS51186">
    <property type="entry name" value="GNAT"/>
    <property type="match status" value="1"/>
</dbReference>
<dbReference type="PANTHER" id="PTHR43792">
    <property type="entry name" value="GNAT FAMILY, PUTATIVE (AFU_ORTHOLOGUE AFUA_3G00765)-RELATED-RELATED"/>
    <property type="match status" value="1"/>
</dbReference>
<dbReference type="GO" id="GO:0016746">
    <property type="term" value="F:acyltransferase activity"/>
    <property type="evidence" value="ECO:0007669"/>
    <property type="project" value="UniProtKB-KW"/>
</dbReference>
<dbReference type="PANTHER" id="PTHR43792:SF1">
    <property type="entry name" value="N-ACETYLTRANSFERASE DOMAIN-CONTAINING PROTEIN"/>
    <property type="match status" value="1"/>
</dbReference>
<dbReference type="RefSeq" id="WP_380247705.1">
    <property type="nucleotide sequence ID" value="NZ_JBHUII010000001.1"/>
</dbReference>
<dbReference type="InterPro" id="IPR051531">
    <property type="entry name" value="N-acetyltransferase"/>
</dbReference>
<dbReference type="Pfam" id="PF13302">
    <property type="entry name" value="Acetyltransf_3"/>
    <property type="match status" value="1"/>
</dbReference>
<keyword evidence="2" id="KW-0012">Acyltransferase</keyword>
<evidence type="ECO:0000313" key="2">
    <source>
        <dbReference type="EMBL" id="MFD2204284.1"/>
    </source>
</evidence>
<dbReference type="EC" id="2.3.-.-" evidence="2"/>
<dbReference type="Gene3D" id="3.40.630.30">
    <property type="match status" value="1"/>
</dbReference>
<keyword evidence="3" id="KW-1185">Reference proteome</keyword>
<name>A0ABW5BGS5_9PROT</name>
<protein>
    <submittedName>
        <fullName evidence="2">GNAT family N-acetyltransferase</fullName>
        <ecNumber evidence="2">2.3.-.-</ecNumber>
    </submittedName>
</protein>
<dbReference type="InterPro" id="IPR000182">
    <property type="entry name" value="GNAT_dom"/>
</dbReference>
<organism evidence="2 3">
    <name type="scientific">Kiloniella antarctica</name>
    <dbReference type="NCBI Taxonomy" id="1550907"/>
    <lineage>
        <taxon>Bacteria</taxon>
        <taxon>Pseudomonadati</taxon>
        <taxon>Pseudomonadota</taxon>
        <taxon>Alphaproteobacteria</taxon>
        <taxon>Rhodospirillales</taxon>
        <taxon>Kiloniellaceae</taxon>
        <taxon>Kiloniella</taxon>
    </lineage>
</organism>
<gene>
    <name evidence="2" type="ORF">ACFSKO_01605</name>
</gene>